<protein>
    <submittedName>
        <fullName evidence="1">Uncharacterized protein</fullName>
    </submittedName>
</protein>
<comment type="caution">
    <text evidence="1">The sequence shown here is derived from an EMBL/GenBank/DDBJ whole genome shotgun (WGS) entry which is preliminary data.</text>
</comment>
<gene>
    <name evidence="1" type="ORF">JCM21714_4122</name>
</gene>
<evidence type="ECO:0000313" key="2">
    <source>
        <dbReference type="Proteomes" id="UP000019102"/>
    </source>
</evidence>
<dbReference type="InterPro" id="IPR012873">
    <property type="entry name" value="DUF1672"/>
</dbReference>
<accession>W4VP01</accession>
<organism evidence="1 2">
    <name type="scientific">Gracilibacillus boraciitolerans JCM 21714</name>
    <dbReference type="NCBI Taxonomy" id="1298598"/>
    <lineage>
        <taxon>Bacteria</taxon>
        <taxon>Bacillati</taxon>
        <taxon>Bacillota</taxon>
        <taxon>Bacilli</taxon>
        <taxon>Bacillales</taxon>
        <taxon>Bacillaceae</taxon>
        <taxon>Gracilibacillus</taxon>
    </lineage>
</organism>
<dbReference type="eggNOG" id="ENOG50305Y1">
    <property type="taxonomic scope" value="Bacteria"/>
</dbReference>
<dbReference type="AlphaFoldDB" id="W4VP01"/>
<keyword evidence="2" id="KW-1185">Reference proteome</keyword>
<dbReference type="Proteomes" id="UP000019102">
    <property type="component" value="Unassembled WGS sequence"/>
</dbReference>
<evidence type="ECO:0000313" key="1">
    <source>
        <dbReference type="EMBL" id="GAE94922.1"/>
    </source>
</evidence>
<sequence>MSEISDVATDTEDYYVPVQEYKGEEYTLPNGKKTDRIANENREEIEKAIKSFFKEEYKTEVKVHNIVGNVDGATVMVESIGGEPHFYTYAIIPIDTEKEIVLKEKVWSQEMAIESAIMTGGIYGLIEKDKFDNLTNLI</sequence>
<name>W4VP01_9BACI</name>
<dbReference type="Pfam" id="PF07901">
    <property type="entry name" value="DUF1672"/>
    <property type="match status" value="1"/>
</dbReference>
<reference evidence="1 2" key="1">
    <citation type="journal article" date="2014" name="Genome Announc.">
        <title>Draft Genome Sequence of the Boron-Tolerant and Moderately Halotolerant Bacterium Gracilibacillus boraciitolerans JCM 21714T.</title>
        <authorList>
            <person name="Ahmed I."/>
            <person name="Oshima K."/>
            <person name="Suda W."/>
            <person name="Kitamura K."/>
            <person name="Iida T."/>
            <person name="Ohmori Y."/>
            <person name="Fujiwara T."/>
            <person name="Hattori M."/>
            <person name="Ohkuma M."/>
        </authorList>
    </citation>
    <scope>NUCLEOTIDE SEQUENCE [LARGE SCALE GENOMIC DNA]</scope>
    <source>
        <strain evidence="1 2">JCM 21714</strain>
    </source>
</reference>
<dbReference type="EMBL" id="BAVS01000034">
    <property type="protein sequence ID" value="GAE94922.1"/>
    <property type="molecule type" value="Genomic_DNA"/>
</dbReference>
<dbReference type="STRING" id="1298598.JCM21714_4122"/>
<proteinExistence type="predicted"/>